<evidence type="ECO:0000256" key="6">
    <source>
        <dbReference type="ARBA" id="ARBA00023132"/>
    </source>
</evidence>
<keyword evidence="5" id="KW-0811">Translocation</keyword>
<keyword evidence="3" id="KW-0509">mRNA transport</keyword>
<dbReference type="GO" id="GO:0017056">
    <property type="term" value="F:structural constituent of nuclear pore"/>
    <property type="evidence" value="ECO:0007669"/>
    <property type="project" value="InterPro"/>
</dbReference>
<name>A0A8H5LYS6_9AGAR</name>
<keyword evidence="6" id="KW-0906">Nuclear pore complex</keyword>
<evidence type="ECO:0000256" key="7">
    <source>
        <dbReference type="ARBA" id="ARBA00023242"/>
    </source>
</evidence>
<evidence type="ECO:0000313" key="10">
    <source>
        <dbReference type="Proteomes" id="UP000559256"/>
    </source>
</evidence>
<evidence type="ECO:0000256" key="1">
    <source>
        <dbReference type="ARBA" id="ARBA00004567"/>
    </source>
</evidence>
<sequence>MSGSSPERSPIVDVTCSEIYSYLSGLLEGKSPAQITEALLPRVDQLRAISEPFGRPSPASRKKVDSGSVTLSDGVVLRVENMREHVYAISSALDIDEVQSLILLRSFLYNQGLPPSVDDRPIIEQTDFADFYYSERLSILRILIPLFRANEDPSDPHHDVALSILPKVLPDSRKFAQDLLDAYDVKSKRKVPETLPKEPKLVAKWAKQNTKEQLVMLEVLFWTMWASVRCDGPTVERILQVAYGTEMGSLQENSTLLLDDEGVQLLEDLRAVWILITLEILELETIADSNVLQISDNPTSNDLYFSFPDSLQRIHKLITTKSQSPFFSCTYLAWTFVVSRLASVASDLPESYRGLLDTLLPHSSGGYSKEREPAHILMARRCVDPKFRMLSVMLTLLTASPVFSRKNSNRAASTVTEPNAIAFRSVFKGLVIALVELVPVEMIPEYDLLVDVWIALFGKSPRSAVVDICHQYWQSDWQRASRRAVFDAPRARFPVQCEHLIRLLSAMTGAGFLDSNPEYSPENFRERRELCARHVFYYFDQLPTYSQVIPASACTGAHALYEKHLEQYGSSSSSANLAYVNLRPIILPGGSLLPAGSKGRLLTGDGGDLLVILWEHDHSGWKFLLEVLSEYLSRHSTIWRPKSRVDKDAESTIRLSLNDIGFDWGVDETLVTHILDTIRSLIQDNPSQAEQLMHSLDVDGQTSPDLVELTTGILEEALSRSNSPSRIPPPSHLITSALSVLSAIVAIPSYCNRVWIYVKSTSALFGSDKTPGFTSPALAAERVTGRYDMTLSLLYLVQQLCHEASLLMVPHDNDLRKLKDEVLIRAFRFIHTEIWAEYLGWKYARLGDRFEIGKRISSLYVRVLESTPKSIPDSPFPRLSKAVMDLLLLRVSTLTMTPLVSVIASGDQLSQMLYASRRYEDARKLLLLLESHLALARTILERKFASEVATKACLLEQVLCGQVTGGASSHASKANPIDALASYVKARDLGVNVPLEAIRLLSALCSSLSMTKPAPSTIVAHLSDPEAVAASLVRIVRHPFDDLNLRRAIWRFIIIAIDREPALARLFVAGQFRTVVDLKGKKKLTDSSEEPAVVNAIDVAEEAVANWEQLWETNPILLASVLNFLLVVWRHGLEHRSVLEDLRQNQGFWQQVVSIACSELGPIPDFETETYVYVDGKRRADVHDAVAGHCHRVSAKAFALRVIGLDIGIHLQGANRNKVPSKPVSFAKIERRLRSQDDLTDLISEATPNSYIPELYDKLSLLLNSHFPNLSISQLELLSPTEEHEYGDEFSFSMALLCRRLHAYQQADLRGYVDAAEKQLSSINLNLSLSHSQSALTESWQFFLGQVIPYLSGDDAERPILLSIAASVSFDIMRETRVGDMAATIHGNRLSLLLAILELVWFSTSDRSEEVKIFIELVKHVRGIALSEYQPPFKSIQGSLTVPFHPQLLQLLYFCVKSARTLARRPKALNAQQRLEISMMIDAAQTLVITALRITFMSARGRVDLDLDRDMELLVAVFEQSTRLDISPSTTQWLARCQETDVLKTSLELYVHTDLVGLSDPALLMSKRRPLYAPHLSRFHMAFASISSAAERFASDGVLSAYSNNNISSAASAGSIDVVIPELPGERSPAHQAYCSMLAVVSGVIAALGRNSHYFDAEACGFIQLYGDQIARALSWTTGDAITLPFLEEIEQVVHLFSRLAFNAPPRNIHPAVENVLHVFTPLALNLLQQLNYALTHPNHLVSLFEPITSEERGLLEKRASDPEALKRPLVAHLMHRLFQLSSNIIFTLICISKAEAVLVGEQADWPLHEALVVPHSKVVLGEAASIGTLLELGNGTLDMLRNLVNLPAGQSLLPLSEGPTQVKDGDIDVRQGVATARRNLEGVLIYAVTQLAMSLCKPEFDAPSSDMEAEDQMMDIHKESTKERRPPRSSLGDRMRRGMTGEMAADLQSLLNKAKPIIAKSNSILGKEQIDLTPVLSMFLQERVILPAS</sequence>
<evidence type="ECO:0000313" key="9">
    <source>
        <dbReference type="EMBL" id="KAF5374990.1"/>
    </source>
</evidence>
<evidence type="ECO:0000256" key="3">
    <source>
        <dbReference type="ARBA" id="ARBA00022816"/>
    </source>
</evidence>
<keyword evidence="4" id="KW-0653">Protein transport</keyword>
<dbReference type="GO" id="GO:0006606">
    <property type="term" value="P:protein import into nucleus"/>
    <property type="evidence" value="ECO:0007669"/>
    <property type="project" value="TreeGrafter"/>
</dbReference>
<dbReference type="GO" id="GO:0006405">
    <property type="term" value="P:RNA export from nucleus"/>
    <property type="evidence" value="ECO:0007669"/>
    <property type="project" value="TreeGrafter"/>
</dbReference>
<dbReference type="Pfam" id="PF21093">
    <property type="entry name" value="Nup188_N-subdom_III"/>
    <property type="match status" value="1"/>
</dbReference>
<reference evidence="9 10" key="1">
    <citation type="journal article" date="2020" name="ISME J.">
        <title>Uncovering the hidden diversity of litter-decomposition mechanisms in mushroom-forming fungi.</title>
        <authorList>
            <person name="Floudas D."/>
            <person name="Bentzer J."/>
            <person name="Ahren D."/>
            <person name="Johansson T."/>
            <person name="Persson P."/>
            <person name="Tunlid A."/>
        </authorList>
    </citation>
    <scope>NUCLEOTIDE SEQUENCE [LARGE SCALE GENOMIC DNA]</scope>
    <source>
        <strain evidence="9 10">CBS 291.85</strain>
    </source>
</reference>
<feature type="domain" description="Nucleoporin Nup188 N-terminal subdomain III" evidence="8">
    <location>
        <begin position="612"/>
        <end position="1070"/>
    </location>
</feature>
<dbReference type="Proteomes" id="UP000559256">
    <property type="component" value="Unassembled WGS sequence"/>
</dbReference>
<dbReference type="OrthoDB" id="102511at2759"/>
<organism evidence="9 10">
    <name type="scientific">Tetrapyrgos nigripes</name>
    <dbReference type="NCBI Taxonomy" id="182062"/>
    <lineage>
        <taxon>Eukaryota</taxon>
        <taxon>Fungi</taxon>
        <taxon>Dikarya</taxon>
        <taxon>Basidiomycota</taxon>
        <taxon>Agaricomycotina</taxon>
        <taxon>Agaricomycetes</taxon>
        <taxon>Agaricomycetidae</taxon>
        <taxon>Agaricales</taxon>
        <taxon>Marasmiineae</taxon>
        <taxon>Marasmiaceae</taxon>
        <taxon>Tetrapyrgos</taxon>
    </lineage>
</organism>
<dbReference type="EMBL" id="JAACJM010000001">
    <property type="protein sequence ID" value="KAF5374990.1"/>
    <property type="molecule type" value="Genomic_DNA"/>
</dbReference>
<dbReference type="InterPro" id="IPR044840">
    <property type="entry name" value="Nup188"/>
</dbReference>
<keyword evidence="2" id="KW-0813">Transport</keyword>
<dbReference type="Gene3D" id="1.25.10.70">
    <property type="match status" value="1"/>
</dbReference>
<gene>
    <name evidence="9" type="ORF">D9758_000526</name>
</gene>
<protein>
    <recommendedName>
        <fullName evidence="8">Nucleoporin Nup188 N-terminal subdomain III domain-containing protein</fullName>
    </recommendedName>
</protein>
<comment type="caution">
    <text evidence="9">The sequence shown here is derived from an EMBL/GenBank/DDBJ whole genome shotgun (WGS) entry which is preliminary data.</text>
</comment>
<dbReference type="GO" id="GO:0051028">
    <property type="term" value="P:mRNA transport"/>
    <property type="evidence" value="ECO:0007669"/>
    <property type="project" value="UniProtKB-KW"/>
</dbReference>
<keyword evidence="10" id="KW-1185">Reference proteome</keyword>
<dbReference type="GO" id="GO:0044611">
    <property type="term" value="C:nuclear pore inner ring"/>
    <property type="evidence" value="ECO:0007669"/>
    <property type="project" value="TreeGrafter"/>
</dbReference>
<proteinExistence type="predicted"/>
<comment type="subcellular location">
    <subcellularLocation>
        <location evidence="1">Nucleus</location>
        <location evidence="1">Nuclear pore complex</location>
    </subcellularLocation>
</comment>
<evidence type="ECO:0000256" key="5">
    <source>
        <dbReference type="ARBA" id="ARBA00023010"/>
    </source>
</evidence>
<evidence type="ECO:0000256" key="4">
    <source>
        <dbReference type="ARBA" id="ARBA00022927"/>
    </source>
</evidence>
<dbReference type="PANTHER" id="PTHR31431">
    <property type="entry name" value="NUCLEOPORIN NUP188 HOMOLOG"/>
    <property type="match status" value="1"/>
</dbReference>
<keyword evidence="7" id="KW-0539">Nucleus</keyword>
<dbReference type="InterPro" id="IPR048883">
    <property type="entry name" value="Nup188_N-subdom_III"/>
</dbReference>
<evidence type="ECO:0000259" key="8">
    <source>
        <dbReference type="Pfam" id="PF21093"/>
    </source>
</evidence>
<accession>A0A8H5LYS6</accession>
<dbReference type="PANTHER" id="PTHR31431:SF1">
    <property type="entry name" value="NUCLEOPORIN NUP188"/>
    <property type="match status" value="1"/>
</dbReference>
<evidence type="ECO:0000256" key="2">
    <source>
        <dbReference type="ARBA" id="ARBA00022448"/>
    </source>
</evidence>